<feature type="signal peptide" evidence="1">
    <location>
        <begin position="1"/>
        <end position="20"/>
    </location>
</feature>
<protein>
    <submittedName>
        <fullName evidence="2">Uncharacterized protein</fullName>
    </submittedName>
</protein>
<dbReference type="OrthoDB" id="2654667at2"/>
<evidence type="ECO:0000256" key="1">
    <source>
        <dbReference type="SAM" id="SignalP"/>
    </source>
</evidence>
<evidence type="ECO:0000313" key="2">
    <source>
        <dbReference type="EMBL" id="MRG85141.1"/>
    </source>
</evidence>
<dbReference type="EMBL" id="WJNH01000001">
    <property type="protein sequence ID" value="MRG85141.1"/>
    <property type="molecule type" value="Genomic_DNA"/>
</dbReference>
<proteinExistence type="predicted"/>
<keyword evidence="1" id="KW-0732">Signal</keyword>
<name>A0A6G1X2D1_9BACI</name>
<comment type="caution">
    <text evidence="2">The sequence shown here is derived from an EMBL/GenBank/DDBJ whole genome shotgun (WGS) entry which is preliminary data.</text>
</comment>
<dbReference type="Pfam" id="PF13798">
    <property type="entry name" value="PCYCGC"/>
    <property type="match status" value="1"/>
</dbReference>
<dbReference type="AlphaFoldDB" id="A0A6G1X2D1"/>
<evidence type="ECO:0000313" key="3">
    <source>
        <dbReference type="Proteomes" id="UP000480185"/>
    </source>
</evidence>
<organism evidence="2 3">
    <name type="scientific">Salinibacillus xinjiangensis</name>
    <dbReference type="NCBI Taxonomy" id="1229268"/>
    <lineage>
        <taxon>Bacteria</taxon>
        <taxon>Bacillati</taxon>
        <taxon>Bacillota</taxon>
        <taxon>Bacilli</taxon>
        <taxon>Bacillales</taxon>
        <taxon>Bacillaceae</taxon>
        <taxon>Salinibacillus</taxon>
    </lineage>
</organism>
<reference evidence="2 3" key="1">
    <citation type="submission" date="2019-11" db="EMBL/GenBank/DDBJ databases">
        <authorList>
            <person name="Li J."/>
        </authorList>
    </citation>
    <scope>NUCLEOTIDE SEQUENCE [LARGE SCALE GENOMIC DNA]</scope>
    <source>
        <strain evidence="2 3">J4</strain>
    </source>
</reference>
<gene>
    <name evidence="2" type="ORF">GH754_02230</name>
</gene>
<dbReference type="InterPro" id="IPR025673">
    <property type="entry name" value="PCYCGC"/>
</dbReference>
<sequence>MIKRYFLILALLLIALAACSEEESKPNHDDSANLSSNGDVQINDELEELQYDRAQQAWSSEVGAIFAKEEAKEIKEAYEIAIHHPEVIEHMPCYCGCGEDGHTSNRDCFVDHVDGATVQLDTMGFG</sequence>
<keyword evidence="3" id="KW-1185">Reference proteome</keyword>
<dbReference type="PROSITE" id="PS51257">
    <property type="entry name" value="PROKAR_LIPOPROTEIN"/>
    <property type="match status" value="1"/>
</dbReference>
<accession>A0A6G1X2D1</accession>
<dbReference type="Proteomes" id="UP000480185">
    <property type="component" value="Unassembled WGS sequence"/>
</dbReference>
<feature type="chain" id="PRO_5039422933" evidence="1">
    <location>
        <begin position="21"/>
        <end position="126"/>
    </location>
</feature>